<dbReference type="RefSeq" id="WP_154738472.1">
    <property type="nucleotide sequence ID" value="NZ_WMBQ01000001.1"/>
</dbReference>
<keyword evidence="1" id="KW-1133">Transmembrane helix</keyword>
<dbReference type="EMBL" id="WMBQ01000001">
    <property type="protein sequence ID" value="MTD93983.1"/>
    <property type="molecule type" value="Genomic_DNA"/>
</dbReference>
<accession>A0A6I3KI24</accession>
<gene>
    <name evidence="2" type="ORF">GIW81_06490</name>
</gene>
<keyword evidence="3" id="KW-1185">Reference proteome</keyword>
<evidence type="ECO:0000313" key="3">
    <source>
        <dbReference type="Proteomes" id="UP000440694"/>
    </source>
</evidence>
<evidence type="ECO:0008006" key="4">
    <source>
        <dbReference type="Google" id="ProtNLM"/>
    </source>
</evidence>
<evidence type="ECO:0000256" key="1">
    <source>
        <dbReference type="SAM" id="Phobius"/>
    </source>
</evidence>
<proteinExistence type="predicted"/>
<keyword evidence="1" id="KW-0472">Membrane</keyword>
<organism evidence="2 3">
    <name type="scientific">Hyphomicrobium album</name>
    <dbReference type="NCBI Taxonomy" id="2665159"/>
    <lineage>
        <taxon>Bacteria</taxon>
        <taxon>Pseudomonadati</taxon>
        <taxon>Pseudomonadota</taxon>
        <taxon>Alphaproteobacteria</taxon>
        <taxon>Hyphomicrobiales</taxon>
        <taxon>Hyphomicrobiaceae</taxon>
        <taxon>Hyphomicrobium</taxon>
    </lineage>
</organism>
<dbReference type="Proteomes" id="UP000440694">
    <property type="component" value="Unassembled WGS sequence"/>
</dbReference>
<keyword evidence="1" id="KW-0812">Transmembrane</keyword>
<name>A0A6I3KI24_9HYPH</name>
<reference evidence="2 3" key="1">
    <citation type="submission" date="2019-11" db="EMBL/GenBank/DDBJ databases">
        <title>Identification of a novel strain.</title>
        <authorList>
            <person name="Xu Q."/>
            <person name="Wang G."/>
        </authorList>
    </citation>
    <scope>NUCLEOTIDE SEQUENCE [LARGE SCALE GENOMIC DNA]</scope>
    <source>
        <strain evidence="3">xq</strain>
    </source>
</reference>
<sequence length="133" mass="14181">MAAHAQVKPDFDGADDRQLADDIARAMRHRPLMSRLGRVDAVNAKTPAAAVRATPLAAVPDVAEPPPVAQEERSIEEVIDDLGYAAAPPPSAQWLDKARSAQRAERRRHAIAWVTTLGIAGAIVASASLLLHI</sequence>
<protein>
    <recommendedName>
        <fullName evidence="4">Transmembrane protein</fullName>
    </recommendedName>
</protein>
<evidence type="ECO:0000313" key="2">
    <source>
        <dbReference type="EMBL" id="MTD93983.1"/>
    </source>
</evidence>
<comment type="caution">
    <text evidence="2">The sequence shown here is derived from an EMBL/GenBank/DDBJ whole genome shotgun (WGS) entry which is preliminary data.</text>
</comment>
<dbReference type="AlphaFoldDB" id="A0A6I3KI24"/>
<feature type="transmembrane region" description="Helical" evidence="1">
    <location>
        <begin position="110"/>
        <end position="131"/>
    </location>
</feature>